<evidence type="ECO:0000256" key="12">
    <source>
        <dbReference type="ARBA" id="ARBA00049878"/>
    </source>
</evidence>
<dbReference type="HOGENOM" id="CLU_089568_2_1_5"/>
<comment type="pathway">
    <text evidence="1">Cofactor biosynthesis; molybdopterin biosynthesis.</text>
</comment>
<proteinExistence type="inferred from homology"/>
<dbReference type="PANTHER" id="PTHR23404">
    <property type="entry name" value="MOLYBDOPTERIN SYNTHASE RELATED"/>
    <property type="match status" value="1"/>
</dbReference>
<sequence>MGAVQPHIRIQTADFDVAAEIARLTSGRSDIGAVVTFTGLCRDEAGRLSGLELEHYPGMAEAEVLRIAGDVCGRWPLQGITVIHRYGKLEPGDNIVLVATASTHRQAAFDAACFMMDFLKSRAPFWKREHVAGGAAGEWVAAREADEAAIANWRK</sequence>
<comment type="subunit">
    <text evidence="7">Heterotetramer of 2 MoaD subunits and 2 MoaE subunits. Also stable as homodimer. The enzyme changes between these two forms during catalysis.</text>
</comment>
<dbReference type="STRING" id="69279.BG36_02845"/>
<evidence type="ECO:0000313" key="16">
    <source>
        <dbReference type="Proteomes" id="UP000294958"/>
    </source>
</evidence>
<reference evidence="14 16" key="2">
    <citation type="submission" date="2019-03" db="EMBL/GenBank/DDBJ databases">
        <title>Genomic Encyclopedia of Type Strains, Phase IV (KMG-IV): sequencing the most valuable type-strain genomes for metagenomic binning, comparative biology and taxonomic classification.</title>
        <authorList>
            <person name="Goeker M."/>
        </authorList>
    </citation>
    <scope>NUCLEOTIDE SEQUENCE [LARGE SCALE GENOMIC DNA]</scope>
    <source>
        <strain evidence="14 16">DSM 11603</strain>
    </source>
</reference>
<accession>A0A011VJX7</accession>
<dbReference type="Pfam" id="PF02391">
    <property type="entry name" value="MoaE"/>
    <property type="match status" value="1"/>
</dbReference>
<evidence type="ECO:0000256" key="6">
    <source>
        <dbReference type="ARBA" id="ARBA00025448"/>
    </source>
</evidence>
<dbReference type="Gene3D" id="3.90.1170.40">
    <property type="entry name" value="Molybdopterin biosynthesis MoaE subunit"/>
    <property type="match status" value="1"/>
</dbReference>
<dbReference type="EMBL" id="SNZF01000009">
    <property type="protein sequence ID" value="TDR35488.1"/>
    <property type="molecule type" value="Genomic_DNA"/>
</dbReference>
<evidence type="ECO:0000313" key="14">
    <source>
        <dbReference type="EMBL" id="TDR35488.1"/>
    </source>
</evidence>
<dbReference type="OrthoDB" id="9803224at2"/>
<dbReference type="eggNOG" id="COG0314">
    <property type="taxonomic scope" value="Bacteria"/>
</dbReference>
<protein>
    <recommendedName>
        <fullName evidence="4">Molybdopterin synthase catalytic subunit</fullName>
        <ecNumber evidence="3">2.8.1.12</ecNumber>
    </recommendedName>
    <alternativeName>
        <fullName evidence="10">MPT synthase subunit 2</fullName>
    </alternativeName>
    <alternativeName>
        <fullName evidence="8">Molybdenum cofactor biosynthesis protein E</fullName>
    </alternativeName>
    <alternativeName>
        <fullName evidence="9">Molybdopterin-converting factor large subunit</fullName>
    </alternativeName>
    <alternativeName>
        <fullName evidence="11">Molybdopterin-converting factor subunit 2</fullName>
    </alternativeName>
</protein>
<dbReference type="GO" id="GO:0030366">
    <property type="term" value="F:molybdopterin synthase activity"/>
    <property type="evidence" value="ECO:0007669"/>
    <property type="project" value="UniProtKB-EC"/>
</dbReference>
<dbReference type="GO" id="GO:0006777">
    <property type="term" value="P:Mo-molybdopterin cofactor biosynthetic process"/>
    <property type="evidence" value="ECO:0007669"/>
    <property type="project" value="UniProtKB-KW"/>
</dbReference>
<evidence type="ECO:0000256" key="1">
    <source>
        <dbReference type="ARBA" id="ARBA00005046"/>
    </source>
</evidence>
<evidence type="ECO:0000256" key="7">
    <source>
        <dbReference type="ARBA" id="ARBA00026066"/>
    </source>
</evidence>
<reference evidence="13 15" key="1">
    <citation type="submission" date="2014-02" db="EMBL/GenBank/DDBJ databases">
        <title>Aquamicrobium defluvii Genome sequencing.</title>
        <authorList>
            <person name="Wang X."/>
        </authorList>
    </citation>
    <scope>NUCLEOTIDE SEQUENCE [LARGE SCALE GENOMIC DNA]</scope>
    <source>
        <strain evidence="13 15">W13Z1</strain>
    </source>
</reference>
<comment type="caution">
    <text evidence="13">The sequence shown here is derived from an EMBL/GenBank/DDBJ whole genome shotgun (WGS) entry which is preliminary data.</text>
</comment>
<dbReference type="AlphaFoldDB" id="A0A011VJX7"/>
<evidence type="ECO:0000256" key="11">
    <source>
        <dbReference type="ARBA" id="ARBA00032474"/>
    </source>
</evidence>
<dbReference type="RefSeq" id="WP_035025982.1">
    <property type="nucleotide sequence ID" value="NZ_KK073885.1"/>
</dbReference>
<evidence type="ECO:0000313" key="15">
    <source>
        <dbReference type="Proteomes" id="UP000019849"/>
    </source>
</evidence>
<dbReference type="InterPro" id="IPR036563">
    <property type="entry name" value="MoaE_sf"/>
</dbReference>
<evidence type="ECO:0000256" key="8">
    <source>
        <dbReference type="ARBA" id="ARBA00029745"/>
    </source>
</evidence>
<keyword evidence="5" id="KW-0501">Molybdenum cofactor biosynthesis</keyword>
<comment type="function">
    <text evidence="6">Converts molybdopterin precursor Z into molybdopterin. This requires the incorporation of two sulfur atoms into precursor Z to generate a dithiolene group. The sulfur is provided by MoaD.</text>
</comment>
<comment type="similarity">
    <text evidence="2">Belongs to the MoaE family.</text>
</comment>
<dbReference type="EC" id="2.8.1.12" evidence="3"/>
<organism evidence="13 15">
    <name type="scientific">Aquamicrobium defluvii</name>
    <dbReference type="NCBI Taxonomy" id="69279"/>
    <lineage>
        <taxon>Bacteria</taxon>
        <taxon>Pseudomonadati</taxon>
        <taxon>Pseudomonadota</taxon>
        <taxon>Alphaproteobacteria</taxon>
        <taxon>Hyphomicrobiales</taxon>
        <taxon>Phyllobacteriaceae</taxon>
        <taxon>Aquamicrobium</taxon>
    </lineage>
</organism>
<evidence type="ECO:0000256" key="2">
    <source>
        <dbReference type="ARBA" id="ARBA00005426"/>
    </source>
</evidence>
<dbReference type="SUPFAM" id="SSF54690">
    <property type="entry name" value="Molybdopterin synthase subunit MoaE"/>
    <property type="match status" value="1"/>
</dbReference>
<dbReference type="EMBL" id="JENY01000011">
    <property type="protein sequence ID" value="EXL08765.1"/>
    <property type="molecule type" value="Genomic_DNA"/>
</dbReference>
<dbReference type="CDD" id="cd00756">
    <property type="entry name" value="MoaE"/>
    <property type="match status" value="1"/>
</dbReference>
<evidence type="ECO:0000256" key="4">
    <source>
        <dbReference type="ARBA" id="ARBA00013858"/>
    </source>
</evidence>
<name>A0A011VJX7_9HYPH</name>
<dbReference type="UniPathway" id="UPA00344"/>
<evidence type="ECO:0000256" key="5">
    <source>
        <dbReference type="ARBA" id="ARBA00023150"/>
    </source>
</evidence>
<keyword evidence="16" id="KW-1185">Reference proteome</keyword>
<evidence type="ECO:0000256" key="10">
    <source>
        <dbReference type="ARBA" id="ARBA00030781"/>
    </source>
</evidence>
<evidence type="ECO:0000256" key="9">
    <source>
        <dbReference type="ARBA" id="ARBA00030407"/>
    </source>
</evidence>
<evidence type="ECO:0000313" key="13">
    <source>
        <dbReference type="EMBL" id="EXL08765.1"/>
    </source>
</evidence>
<dbReference type="InterPro" id="IPR003448">
    <property type="entry name" value="Mopterin_biosynth_MoaE"/>
</dbReference>
<gene>
    <name evidence="13" type="ORF">BG36_02845</name>
    <name evidence="14" type="ORF">DES43_109126</name>
</gene>
<dbReference type="Proteomes" id="UP000294958">
    <property type="component" value="Unassembled WGS sequence"/>
</dbReference>
<evidence type="ECO:0000256" key="3">
    <source>
        <dbReference type="ARBA" id="ARBA00011950"/>
    </source>
</evidence>
<dbReference type="PATRIC" id="fig|69279.3.peg.1970"/>
<comment type="catalytic activity">
    <reaction evidence="12">
        <text>2 [molybdopterin-synthase sulfur-carrier protein]-C-terminal-Gly-aminoethanethioate + cyclic pyranopterin phosphate + H2O = molybdopterin + 2 [molybdopterin-synthase sulfur-carrier protein]-C-terminal Gly-Gly + 2 H(+)</text>
        <dbReference type="Rhea" id="RHEA:26333"/>
        <dbReference type="Rhea" id="RHEA-COMP:12202"/>
        <dbReference type="Rhea" id="RHEA-COMP:19907"/>
        <dbReference type="ChEBI" id="CHEBI:15377"/>
        <dbReference type="ChEBI" id="CHEBI:15378"/>
        <dbReference type="ChEBI" id="CHEBI:58698"/>
        <dbReference type="ChEBI" id="CHEBI:59648"/>
        <dbReference type="ChEBI" id="CHEBI:90778"/>
        <dbReference type="ChEBI" id="CHEBI:232372"/>
        <dbReference type="EC" id="2.8.1.12"/>
    </reaction>
</comment>
<dbReference type="Proteomes" id="UP000019849">
    <property type="component" value="Unassembled WGS sequence"/>
</dbReference>